<gene>
    <name evidence="3" type="ORF">ACEU3E_29725</name>
</gene>
<evidence type="ECO:0000256" key="2">
    <source>
        <dbReference type="SAM" id="SignalP"/>
    </source>
</evidence>
<feature type="compositionally biased region" description="Low complexity" evidence="1">
    <location>
        <begin position="236"/>
        <end position="262"/>
    </location>
</feature>
<reference evidence="3 4" key="1">
    <citation type="submission" date="2024-09" db="EMBL/GenBank/DDBJ databases">
        <authorList>
            <person name="Makale K.P.P."/>
            <person name="Makhzoum A."/>
            <person name="Rantong G."/>
            <person name="Rahube T.O."/>
        </authorList>
    </citation>
    <scope>NUCLEOTIDE SEQUENCE [LARGE SCALE GENOMIC DNA]</scope>
    <source>
        <strain evidence="3 4">KM_D13</strain>
    </source>
</reference>
<keyword evidence="4" id="KW-1185">Reference proteome</keyword>
<feature type="chain" id="PRO_5046515341" evidence="2">
    <location>
        <begin position="25"/>
        <end position="262"/>
    </location>
</feature>
<dbReference type="RefSeq" id="WP_373956357.1">
    <property type="nucleotide sequence ID" value="NZ_JBHDLN010000021.1"/>
</dbReference>
<dbReference type="InterPro" id="IPR025341">
    <property type="entry name" value="DUF4247"/>
</dbReference>
<dbReference type="Pfam" id="PF14042">
    <property type="entry name" value="DUF4247"/>
    <property type="match status" value="1"/>
</dbReference>
<feature type="signal peptide" evidence="2">
    <location>
        <begin position="1"/>
        <end position="24"/>
    </location>
</feature>
<evidence type="ECO:0000256" key="1">
    <source>
        <dbReference type="SAM" id="MobiDB-lite"/>
    </source>
</evidence>
<comment type="caution">
    <text evidence="3">The sequence shown here is derived from an EMBL/GenBank/DDBJ whole genome shotgun (WGS) entry which is preliminary data.</text>
</comment>
<name>A0ABV4V8G7_9BACL</name>
<accession>A0ABV4V8G7</accession>
<feature type="compositionally biased region" description="Polar residues" evidence="1">
    <location>
        <begin position="171"/>
        <end position="184"/>
    </location>
</feature>
<feature type="region of interest" description="Disordered" evidence="1">
    <location>
        <begin position="161"/>
        <end position="262"/>
    </location>
</feature>
<dbReference type="Proteomes" id="UP001575622">
    <property type="component" value="Unassembled WGS sequence"/>
</dbReference>
<dbReference type="EMBL" id="JBHDLN010000021">
    <property type="protein sequence ID" value="MFB0846383.1"/>
    <property type="molecule type" value="Genomic_DNA"/>
</dbReference>
<dbReference type="PROSITE" id="PS51257">
    <property type="entry name" value="PROKAR_LIPOPROTEIN"/>
    <property type="match status" value="1"/>
</dbReference>
<protein>
    <submittedName>
        <fullName evidence="3">DUF4247 domain-containing protein</fullName>
    </submittedName>
</protein>
<evidence type="ECO:0000313" key="4">
    <source>
        <dbReference type="Proteomes" id="UP001575622"/>
    </source>
</evidence>
<feature type="compositionally biased region" description="Low complexity" evidence="1">
    <location>
        <begin position="192"/>
        <end position="220"/>
    </location>
</feature>
<organism evidence="3 4">
    <name type="scientific">Paenibacillus oleatilyticus</name>
    <dbReference type="NCBI Taxonomy" id="2594886"/>
    <lineage>
        <taxon>Bacteria</taxon>
        <taxon>Bacillati</taxon>
        <taxon>Bacillota</taxon>
        <taxon>Bacilli</taxon>
        <taxon>Bacillales</taxon>
        <taxon>Paenibacillaceae</taxon>
        <taxon>Paenibacillus</taxon>
    </lineage>
</organism>
<sequence length="262" mass="28196">MINKLSKWIAILLVFMLLAACGDAGNYIKDNYSLIDVQGQGKSTAKIYSVAGKDVPTVAKEIADKEKPTEMSKDSEERMFLVYDNKIVNVQKDPNTEGTTLVEVDSIQYAKENYSSSFLQGYVAATLLQSLFGGGWFNNSRGSGYDYKGYTSSKRYNDYGRYQSVPYPGSAGSTGSTTKPQPSTSDRKGSFSTTPSNPQTTTPSNSQSTTPSNPQTGTPPKSNSSVGDSARKSDGSKPTYKTPSSGSSKPSTSSRSGSFKRK</sequence>
<proteinExistence type="predicted"/>
<evidence type="ECO:0000313" key="3">
    <source>
        <dbReference type="EMBL" id="MFB0846383.1"/>
    </source>
</evidence>
<keyword evidence="2" id="KW-0732">Signal</keyword>